<dbReference type="AlphaFoldDB" id="A0A9N7ZAV9"/>
<reference evidence="1" key="1">
    <citation type="submission" date="2020-03" db="EMBL/GenBank/DDBJ databases">
        <authorList>
            <person name="Weist P."/>
        </authorList>
    </citation>
    <scope>NUCLEOTIDE SEQUENCE</scope>
</reference>
<keyword evidence="2" id="KW-1185">Reference proteome</keyword>
<gene>
    <name evidence="1" type="ORF">PLEPLA_LOCUS42734</name>
</gene>
<accession>A0A9N7ZAV9</accession>
<comment type="caution">
    <text evidence="1">The sequence shown here is derived from an EMBL/GenBank/DDBJ whole genome shotgun (WGS) entry which is preliminary data.</text>
</comment>
<evidence type="ECO:0000313" key="1">
    <source>
        <dbReference type="EMBL" id="CAB1454964.1"/>
    </source>
</evidence>
<proteinExistence type="predicted"/>
<organism evidence="1 2">
    <name type="scientific">Pleuronectes platessa</name>
    <name type="common">European plaice</name>
    <dbReference type="NCBI Taxonomy" id="8262"/>
    <lineage>
        <taxon>Eukaryota</taxon>
        <taxon>Metazoa</taxon>
        <taxon>Chordata</taxon>
        <taxon>Craniata</taxon>
        <taxon>Vertebrata</taxon>
        <taxon>Euteleostomi</taxon>
        <taxon>Actinopterygii</taxon>
        <taxon>Neopterygii</taxon>
        <taxon>Teleostei</taxon>
        <taxon>Neoteleostei</taxon>
        <taxon>Acanthomorphata</taxon>
        <taxon>Carangaria</taxon>
        <taxon>Pleuronectiformes</taxon>
        <taxon>Pleuronectoidei</taxon>
        <taxon>Pleuronectidae</taxon>
        <taxon>Pleuronectes</taxon>
    </lineage>
</organism>
<dbReference type="Proteomes" id="UP001153269">
    <property type="component" value="Unassembled WGS sequence"/>
</dbReference>
<evidence type="ECO:0000313" key="2">
    <source>
        <dbReference type="Proteomes" id="UP001153269"/>
    </source>
</evidence>
<sequence length="107" mass="11557">MLGQSLYIKSCWPGQLTLVWEMGGDKRGENGSALGPEKVFLMNWVLGLYRHSERCSHVGLKKDEVGGKLEGRDIAGWGVRGSAVLFSAKRHSLSGSPSSGSLPLFVP</sequence>
<dbReference type="EMBL" id="CADEAL010004234">
    <property type="protein sequence ID" value="CAB1454964.1"/>
    <property type="molecule type" value="Genomic_DNA"/>
</dbReference>
<name>A0A9N7ZAV9_PLEPL</name>
<protein>
    <submittedName>
        <fullName evidence="1">Uncharacterized protein</fullName>
    </submittedName>
</protein>